<sequence length="288" mass="31316">MSGGAGKSNVQAGGSKLADCFASKVLVVPDRTLAFKELFGLAVVGRAVDLETSVDFDKLLRIAKVPFSRIQYLGGLSILVSFGNAASANKFLASRDVWNPWFSKLEAWKGQSLSLERVAWLNIHGIPLHLLEADVFNQVGEQFGKVLHVPDGIEEDQDLSLVRVGVLAGEAQRINEVVSFNWKNRFFRVWVEEEKEAWLPECLAGSLDSQFPSGSGSPMMSSPVGGVPVGGLGEDEELGPAGVKEGVEESPREEERSFHENIGSMHVEREIDGMGVFKEKSVEDLGDS</sequence>
<gene>
    <name evidence="2" type="ORF">HanXRQr2_Chr09g0380801</name>
</gene>
<feature type="compositionally biased region" description="Basic and acidic residues" evidence="1">
    <location>
        <begin position="266"/>
        <end position="288"/>
    </location>
</feature>
<name>A0A9K3N8E5_HELAN</name>
<dbReference type="PANTHER" id="PTHR34427">
    <property type="entry name" value="DUF4283 DOMAIN PROTEIN"/>
    <property type="match status" value="1"/>
</dbReference>
<proteinExistence type="predicted"/>
<dbReference type="EMBL" id="MNCJ02000324">
    <property type="protein sequence ID" value="KAF5790238.1"/>
    <property type="molecule type" value="Genomic_DNA"/>
</dbReference>
<dbReference type="Gramene" id="mRNA:HanXRQr2_Chr09g0380801">
    <property type="protein sequence ID" value="CDS:HanXRQr2_Chr09g0380801.1"/>
    <property type="gene ID" value="HanXRQr2_Chr09g0380801"/>
</dbReference>
<evidence type="ECO:0000313" key="2">
    <source>
        <dbReference type="EMBL" id="KAF5790238.1"/>
    </source>
</evidence>
<comment type="caution">
    <text evidence="2">The sequence shown here is derived from an EMBL/GenBank/DDBJ whole genome shotgun (WGS) entry which is preliminary data.</text>
</comment>
<dbReference type="PANTHER" id="PTHR34427:SF5">
    <property type="entry name" value="DUF4283 DOMAIN-CONTAINING PROTEIN"/>
    <property type="match status" value="1"/>
</dbReference>
<organism evidence="2 3">
    <name type="scientific">Helianthus annuus</name>
    <name type="common">Common sunflower</name>
    <dbReference type="NCBI Taxonomy" id="4232"/>
    <lineage>
        <taxon>Eukaryota</taxon>
        <taxon>Viridiplantae</taxon>
        <taxon>Streptophyta</taxon>
        <taxon>Embryophyta</taxon>
        <taxon>Tracheophyta</taxon>
        <taxon>Spermatophyta</taxon>
        <taxon>Magnoliopsida</taxon>
        <taxon>eudicotyledons</taxon>
        <taxon>Gunneridae</taxon>
        <taxon>Pentapetalae</taxon>
        <taxon>asterids</taxon>
        <taxon>campanulids</taxon>
        <taxon>Asterales</taxon>
        <taxon>Asteraceae</taxon>
        <taxon>Asteroideae</taxon>
        <taxon>Heliantheae alliance</taxon>
        <taxon>Heliantheae</taxon>
        <taxon>Helianthus</taxon>
    </lineage>
</organism>
<evidence type="ECO:0008006" key="4">
    <source>
        <dbReference type="Google" id="ProtNLM"/>
    </source>
</evidence>
<feature type="compositionally biased region" description="Basic and acidic residues" evidence="1">
    <location>
        <begin position="245"/>
        <end position="259"/>
    </location>
</feature>
<accession>A0A9K3N8E5</accession>
<feature type="region of interest" description="Disordered" evidence="1">
    <location>
        <begin position="228"/>
        <end position="288"/>
    </location>
</feature>
<evidence type="ECO:0000313" key="3">
    <source>
        <dbReference type="Proteomes" id="UP000215914"/>
    </source>
</evidence>
<protein>
    <recommendedName>
        <fullName evidence="4">DUF4283 domain-containing protein</fullName>
    </recommendedName>
</protein>
<reference evidence="2" key="2">
    <citation type="submission" date="2020-06" db="EMBL/GenBank/DDBJ databases">
        <title>Helianthus annuus Genome sequencing and assembly Release 2.</title>
        <authorList>
            <person name="Gouzy J."/>
            <person name="Langlade N."/>
            <person name="Munos S."/>
        </authorList>
    </citation>
    <scope>NUCLEOTIDE SEQUENCE</scope>
    <source>
        <tissue evidence="2">Leaves</tissue>
    </source>
</reference>
<dbReference type="Proteomes" id="UP000215914">
    <property type="component" value="Unassembled WGS sequence"/>
</dbReference>
<reference evidence="2" key="1">
    <citation type="journal article" date="2017" name="Nature">
        <title>The sunflower genome provides insights into oil metabolism, flowering and Asterid evolution.</title>
        <authorList>
            <person name="Badouin H."/>
            <person name="Gouzy J."/>
            <person name="Grassa C.J."/>
            <person name="Murat F."/>
            <person name="Staton S.E."/>
            <person name="Cottret L."/>
            <person name="Lelandais-Briere C."/>
            <person name="Owens G.L."/>
            <person name="Carrere S."/>
            <person name="Mayjonade B."/>
            <person name="Legrand L."/>
            <person name="Gill N."/>
            <person name="Kane N.C."/>
            <person name="Bowers J.E."/>
            <person name="Hubner S."/>
            <person name="Bellec A."/>
            <person name="Berard A."/>
            <person name="Berges H."/>
            <person name="Blanchet N."/>
            <person name="Boniface M.C."/>
            <person name="Brunel D."/>
            <person name="Catrice O."/>
            <person name="Chaidir N."/>
            <person name="Claudel C."/>
            <person name="Donnadieu C."/>
            <person name="Faraut T."/>
            <person name="Fievet G."/>
            <person name="Helmstetter N."/>
            <person name="King M."/>
            <person name="Knapp S.J."/>
            <person name="Lai Z."/>
            <person name="Le Paslier M.C."/>
            <person name="Lippi Y."/>
            <person name="Lorenzon L."/>
            <person name="Mandel J.R."/>
            <person name="Marage G."/>
            <person name="Marchand G."/>
            <person name="Marquand E."/>
            <person name="Bret-Mestries E."/>
            <person name="Morien E."/>
            <person name="Nambeesan S."/>
            <person name="Nguyen T."/>
            <person name="Pegot-Espagnet P."/>
            <person name="Pouilly N."/>
            <person name="Raftis F."/>
            <person name="Sallet E."/>
            <person name="Schiex T."/>
            <person name="Thomas J."/>
            <person name="Vandecasteele C."/>
            <person name="Vares D."/>
            <person name="Vear F."/>
            <person name="Vautrin S."/>
            <person name="Crespi M."/>
            <person name="Mangin B."/>
            <person name="Burke J.M."/>
            <person name="Salse J."/>
            <person name="Munos S."/>
            <person name="Vincourt P."/>
            <person name="Rieseberg L.H."/>
            <person name="Langlade N.B."/>
        </authorList>
    </citation>
    <scope>NUCLEOTIDE SEQUENCE</scope>
    <source>
        <tissue evidence="2">Leaves</tissue>
    </source>
</reference>
<keyword evidence="3" id="KW-1185">Reference proteome</keyword>
<evidence type="ECO:0000256" key="1">
    <source>
        <dbReference type="SAM" id="MobiDB-lite"/>
    </source>
</evidence>
<dbReference type="AlphaFoldDB" id="A0A9K3N8E5"/>